<dbReference type="Gene3D" id="3.40.50.300">
    <property type="entry name" value="P-loop containing nucleotide triphosphate hydrolases"/>
    <property type="match status" value="1"/>
</dbReference>
<dbReference type="Gene3D" id="3.40.50.2000">
    <property type="entry name" value="Glycogen Phosphorylase B"/>
    <property type="match status" value="2"/>
</dbReference>
<dbReference type="SUPFAM" id="SSF52540">
    <property type="entry name" value="P-loop containing nucleoside triphosphate hydrolases"/>
    <property type="match status" value="1"/>
</dbReference>
<dbReference type="SUPFAM" id="SSF53448">
    <property type="entry name" value="Nucleotide-diphospho-sugar transferases"/>
    <property type="match status" value="1"/>
</dbReference>
<dbReference type="InterPro" id="IPR029044">
    <property type="entry name" value="Nucleotide-diphossugar_trans"/>
</dbReference>
<sequence length="1124" mass="130556">MKKRFKDYINKKAILKSGLFDEKYYLLTYPDVRKADIDPLKHFIKSGWKEGRNPNPNFDTKYYLENNPDVKESEINPLSHYIRFGAKEGRTVNSANKLIDKYTSNNKQNIIIKFARVLKIIIKEPTLVFKFFKSVFQDGLAVSIEKIKIKSTNGYYEPTLIFLNNINLEKYNQELEKIEFAPKVSVIVPNYNHAKFLNMRIDSILNQTYRNFEILLLDDCSTDNSRDILLDYEKKYPSLIKTIFNTTNAGNVFKQWEKGIQSAKGELVWICESDDFCENDFLEKIVNHFRNPAVNIAFGRIQFSDINGKFQKGLDSYREGAERGIWNKSIIRPAKKWFCNAFGVNNVIANVGGCVFKKQNLSKDIWEEARTYKILGDWYLYSHLANGGLIAYEPDAISYFRQHEKNTSVTSFSTAKYYEEHFALMKNLKNMWDIPDETIDNFYSKIEFQYNHFKCEKTLGSLKNYVNIEELKSIKREKKHILIAILAFHPGGGEFFPINLANAIQNEEDTQVSLFVLNMNVINKDMYSLVDKRIAIYDSKFVTAYGVNRFLEDAGISLINSHMVSLDVYFTVRHKVNIPYYPTLHGSYEACNVQQNVIKDISEKVTHWIYTADRNLTAIEFLNIPKNKITKLSNAMPIDDEPFPKTRKELGIKDDTVVFILVARGIKRKGWRASIEAFIKLNKENQNTHLLLVGEGEEVDNHKVKYQNEKNITFLGFQSKIHGLLKLSDCLLLPTRFAGESYPLIVIQALQVGLPVISVDTGEIKSMMTLEDGIAGVLLENKRDTRQFIDSLYIAMKDMVIEKNRIYYSGVAEQLAKKYDISELTKKYLNIFNNKKTIYLHIGIGKTGTSSIQDMLVRNYDLFLKQDVLVPKSGIKYGMAHHGLANLAEEDFSLETKENYEDLIKEIDESNAKTVIISSELFSYVKPRYIEQIHQYLNKYDVKIVFYVREQVKLFESTYLQWLKVGNKNLKDPISFFHGHKQAWDFNQVIKAWEDIFNVTNIQARLFDKNINNGDICKDFLKFLHLDRIYVDYPKEYANESIIPDFTEFIIELDTLKATDFQRKEIMNEILLLSNKFKSVSSSKSINNSEFYSNLREYYKDSNSIFASKYLSDIEKKLLTEAKL</sequence>
<gene>
    <name evidence="3" type="ORF">DF188_05825</name>
</gene>
<dbReference type="AlphaFoldDB" id="A0A2U2C184"/>
<reference evidence="3 4" key="1">
    <citation type="submission" date="2018-05" db="EMBL/GenBank/DDBJ databases">
        <title>Antimicrobial susceptibility testing and genomic analysis of Arcobacter skirrowii strains and one Arcobacter butzleri isolated from German poultry farms.</title>
        <authorList>
            <person name="Haenel I."/>
            <person name="Hotzel H."/>
            <person name="Tomaso H."/>
            <person name="Busch A."/>
        </authorList>
    </citation>
    <scope>NUCLEOTIDE SEQUENCE [LARGE SCALE GENOMIC DNA]</scope>
    <source>
        <strain evidence="4">v</strain>
    </source>
</reference>
<dbReference type="Proteomes" id="UP000245014">
    <property type="component" value="Unassembled WGS sequence"/>
</dbReference>
<evidence type="ECO:0008006" key="5">
    <source>
        <dbReference type="Google" id="ProtNLM"/>
    </source>
</evidence>
<accession>A0A2U2C184</accession>
<dbReference type="CDD" id="cd03801">
    <property type="entry name" value="GT4_PimA-like"/>
    <property type="match status" value="1"/>
</dbReference>
<name>A0A2U2C184_9BACT</name>
<dbReference type="InterPro" id="IPR001173">
    <property type="entry name" value="Glyco_trans_2-like"/>
</dbReference>
<dbReference type="GO" id="GO:0016757">
    <property type="term" value="F:glycosyltransferase activity"/>
    <property type="evidence" value="ECO:0007669"/>
    <property type="project" value="InterPro"/>
</dbReference>
<evidence type="ECO:0000259" key="2">
    <source>
        <dbReference type="Pfam" id="PF00535"/>
    </source>
</evidence>
<dbReference type="Gene3D" id="3.90.550.10">
    <property type="entry name" value="Spore Coat Polysaccharide Biosynthesis Protein SpsA, Chain A"/>
    <property type="match status" value="1"/>
</dbReference>
<dbReference type="RefSeq" id="WP_109158431.1">
    <property type="nucleotide sequence ID" value="NZ_QEYI01000003.1"/>
</dbReference>
<dbReference type="InterPro" id="IPR050834">
    <property type="entry name" value="Glycosyltransf_2"/>
</dbReference>
<dbReference type="PANTHER" id="PTHR43685">
    <property type="entry name" value="GLYCOSYLTRANSFERASE"/>
    <property type="match status" value="1"/>
</dbReference>
<comment type="caution">
    <text evidence="3">The sequence shown here is derived from an EMBL/GenBank/DDBJ whole genome shotgun (WGS) entry which is preliminary data.</text>
</comment>
<dbReference type="Pfam" id="PF00535">
    <property type="entry name" value="Glycos_transf_2"/>
    <property type="match status" value="1"/>
</dbReference>
<evidence type="ECO:0000313" key="3">
    <source>
        <dbReference type="EMBL" id="PWE21731.1"/>
    </source>
</evidence>
<dbReference type="InterPro" id="IPR001296">
    <property type="entry name" value="Glyco_trans_1"/>
</dbReference>
<dbReference type="SUPFAM" id="SSF53756">
    <property type="entry name" value="UDP-Glycosyltransferase/glycogen phosphorylase"/>
    <property type="match status" value="1"/>
</dbReference>
<protein>
    <recommendedName>
        <fullName evidence="5">Glycosyltransferase</fullName>
    </recommendedName>
</protein>
<organism evidence="3 4">
    <name type="scientific">Aliarcobacter skirrowii</name>
    <dbReference type="NCBI Taxonomy" id="28200"/>
    <lineage>
        <taxon>Bacteria</taxon>
        <taxon>Pseudomonadati</taxon>
        <taxon>Campylobacterota</taxon>
        <taxon>Epsilonproteobacteria</taxon>
        <taxon>Campylobacterales</taxon>
        <taxon>Arcobacteraceae</taxon>
        <taxon>Aliarcobacter</taxon>
    </lineage>
</organism>
<feature type="domain" description="Glycosyltransferase 2-like" evidence="2">
    <location>
        <begin position="185"/>
        <end position="315"/>
    </location>
</feature>
<evidence type="ECO:0000313" key="4">
    <source>
        <dbReference type="Proteomes" id="UP000245014"/>
    </source>
</evidence>
<proteinExistence type="predicted"/>
<dbReference type="InterPro" id="IPR027417">
    <property type="entry name" value="P-loop_NTPase"/>
</dbReference>
<dbReference type="Pfam" id="PF00534">
    <property type="entry name" value="Glycos_transf_1"/>
    <property type="match status" value="1"/>
</dbReference>
<dbReference type="PANTHER" id="PTHR43685:SF11">
    <property type="entry name" value="GLYCOSYLTRANSFERASE TAGX-RELATED"/>
    <property type="match status" value="1"/>
</dbReference>
<dbReference type="EMBL" id="QEYI01000003">
    <property type="protein sequence ID" value="PWE21731.1"/>
    <property type="molecule type" value="Genomic_DNA"/>
</dbReference>
<feature type="domain" description="Glycosyl transferase family 1" evidence="1">
    <location>
        <begin position="644"/>
        <end position="799"/>
    </location>
</feature>
<evidence type="ECO:0000259" key="1">
    <source>
        <dbReference type="Pfam" id="PF00534"/>
    </source>
</evidence>